<keyword evidence="3" id="KW-0067">ATP-binding</keyword>
<dbReference type="PANTHER" id="PTHR30258">
    <property type="entry name" value="TYPE II SECRETION SYSTEM PROTEIN GSPE-RELATED"/>
    <property type="match status" value="1"/>
</dbReference>
<proteinExistence type="inferred from homology"/>
<dbReference type="PROSITE" id="PS00662">
    <property type="entry name" value="T2SP_E"/>
    <property type="match status" value="1"/>
</dbReference>
<comment type="caution">
    <text evidence="5">The sequence shown here is derived from an EMBL/GenBank/DDBJ whole genome shotgun (WGS) entry which is preliminary data.</text>
</comment>
<dbReference type="GO" id="GO:0005886">
    <property type="term" value="C:plasma membrane"/>
    <property type="evidence" value="ECO:0007669"/>
    <property type="project" value="TreeGrafter"/>
</dbReference>
<evidence type="ECO:0000313" key="5">
    <source>
        <dbReference type="EMBL" id="KAB8128492.1"/>
    </source>
</evidence>
<gene>
    <name evidence="5" type="ORF">F9U64_16075</name>
</gene>
<dbReference type="InterPro" id="IPR047667">
    <property type="entry name" value="ATPase_ComGA"/>
</dbReference>
<dbReference type="EMBL" id="WEID01000082">
    <property type="protein sequence ID" value="KAB8128492.1"/>
    <property type="molecule type" value="Genomic_DNA"/>
</dbReference>
<dbReference type="NCBIfam" id="NF041000">
    <property type="entry name" value="ATPase_ComGA"/>
    <property type="match status" value="1"/>
</dbReference>
<comment type="similarity">
    <text evidence="1">Belongs to the GSP E family.</text>
</comment>
<name>A0A7C8L277_9BACI</name>
<dbReference type="SMART" id="SM00382">
    <property type="entry name" value="AAA"/>
    <property type="match status" value="1"/>
</dbReference>
<dbReference type="GO" id="GO:0005524">
    <property type="term" value="F:ATP binding"/>
    <property type="evidence" value="ECO:0007669"/>
    <property type="project" value="UniProtKB-KW"/>
</dbReference>
<dbReference type="InterPro" id="IPR003593">
    <property type="entry name" value="AAA+_ATPase"/>
</dbReference>
<accession>A0A7C8L277</accession>
<dbReference type="PANTHER" id="PTHR30258:SF2">
    <property type="entry name" value="COMG OPERON PROTEIN 1"/>
    <property type="match status" value="1"/>
</dbReference>
<dbReference type="CDD" id="cd01129">
    <property type="entry name" value="PulE-GspE-like"/>
    <property type="match status" value="1"/>
</dbReference>
<reference evidence="5 6" key="1">
    <citation type="submission" date="2019-10" db="EMBL/GenBank/DDBJ databases">
        <title>Gracilibacillus sp. nov. isolated from rice seeds.</title>
        <authorList>
            <person name="He S."/>
        </authorList>
    </citation>
    <scope>NUCLEOTIDE SEQUENCE [LARGE SCALE GENOMIC DNA]</scope>
    <source>
        <strain evidence="5 6">TD8</strain>
    </source>
</reference>
<protein>
    <submittedName>
        <fullName evidence="5">Competence protein</fullName>
    </submittedName>
</protein>
<sequence length="320" mass="36380">MDAIDQSASDIHFQPQQEFVEVHLRIQGQRIHYKEIPTAKYKLILAYFKYTGKLDIGESRLPQQGVISYKQADLLYTLRISTLPTNNTESLSIRILPQESTQSLHELFLFPNQFSQVKKWLNNKTGVILLTGPTGSGKTTTLYAMLKSFINEYNYHTITLEDPIEKNLENALQVQINQSSGLTYQAGLKAVLRHDPDIIMVGEIRDKATAEFVFHAAYTGHLVLTTLHAKDTHGTILRLLDMGIKKLDLQQNLIAIASLELLPLKLQKFNKQRAAIIERLEGQTLSCALTQPKLTHTTDDFQKLRRKAFAYGYISEESCY</sequence>
<dbReference type="GO" id="GO:0016887">
    <property type="term" value="F:ATP hydrolysis activity"/>
    <property type="evidence" value="ECO:0007669"/>
    <property type="project" value="TreeGrafter"/>
</dbReference>
<keyword evidence="6" id="KW-1185">Reference proteome</keyword>
<dbReference type="Proteomes" id="UP000480246">
    <property type="component" value="Unassembled WGS sequence"/>
</dbReference>
<dbReference type="InterPro" id="IPR001482">
    <property type="entry name" value="T2SS/T4SS_dom"/>
</dbReference>
<dbReference type="Gene3D" id="3.40.50.300">
    <property type="entry name" value="P-loop containing nucleotide triphosphate hydrolases"/>
    <property type="match status" value="1"/>
</dbReference>
<dbReference type="Pfam" id="PF00437">
    <property type="entry name" value="T2SSE"/>
    <property type="match status" value="1"/>
</dbReference>
<dbReference type="OrthoDB" id="9808272at2"/>
<feature type="domain" description="Bacterial type II secretion system protein E" evidence="4">
    <location>
        <begin position="192"/>
        <end position="206"/>
    </location>
</feature>
<evidence type="ECO:0000256" key="3">
    <source>
        <dbReference type="ARBA" id="ARBA00022840"/>
    </source>
</evidence>
<evidence type="ECO:0000256" key="1">
    <source>
        <dbReference type="ARBA" id="ARBA00006611"/>
    </source>
</evidence>
<evidence type="ECO:0000256" key="2">
    <source>
        <dbReference type="ARBA" id="ARBA00022741"/>
    </source>
</evidence>
<evidence type="ECO:0000259" key="4">
    <source>
        <dbReference type="PROSITE" id="PS00662"/>
    </source>
</evidence>
<keyword evidence="2" id="KW-0547">Nucleotide-binding</keyword>
<organism evidence="5 6">
    <name type="scientific">Gracilibacillus oryzae</name>
    <dbReference type="NCBI Taxonomy" id="1672701"/>
    <lineage>
        <taxon>Bacteria</taxon>
        <taxon>Bacillati</taxon>
        <taxon>Bacillota</taxon>
        <taxon>Bacilli</taxon>
        <taxon>Bacillales</taxon>
        <taxon>Bacillaceae</taxon>
        <taxon>Gracilibacillus</taxon>
    </lineage>
</organism>
<dbReference type="Gene3D" id="3.30.450.90">
    <property type="match status" value="1"/>
</dbReference>
<dbReference type="AlphaFoldDB" id="A0A7C8L277"/>
<dbReference type="InterPro" id="IPR027417">
    <property type="entry name" value="P-loop_NTPase"/>
</dbReference>
<dbReference type="SUPFAM" id="SSF52540">
    <property type="entry name" value="P-loop containing nucleoside triphosphate hydrolases"/>
    <property type="match status" value="1"/>
</dbReference>
<evidence type="ECO:0000313" key="6">
    <source>
        <dbReference type="Proteomes" id="UP000480246"/>
    </source>
</evidence>